<dbReference type="VEuPathDB" id="AmoebaDB:NfTy_067540"/>
<gene>
    <name evidence="2" type="ORF">FDP41_004144</name>
</gene>
<dbReference type="AlphaFoldDB" id="A0A6A5BV89"/>
<dbReference type="EMBL" id="VFQX01000036">
    <property type="protein sequence ID" value="KAF0976849.1"/>
    <property type="molecule type" value="Genomic_DNA"/>
</dbReference>
<dbReference type="Proteomes" id="UP000444721">
    <property type="component" value="Unassembled WGS sequence"/>
</dbReference>
<organism evidence="2 3">
    <name type="scientific">Naegleria fowleri</name>
    <name type="common">Brain eating amoeba</name>
    <dbReference type="NCBI Taxonomy" id="5763"/>
    <lineage>
        <taxon>Eukaryota</taxon>
        <taxon>Discoba</taxon>
        <taxon>Heterolobosea</taxon>
        <taxon>Tetramitia</taxon>
        <taxon>Eutetramitia</taxon>
        <taxon>Vahlkampfiidae</taxon>
        <taxon>Naegleria</taxon>
    </lineage>
</organism>
<sequence>MNTNEDVVMNSINQTLMTHSEAFGIIFKHIENFSKTLDGLSNHINNRKQKVKSVKLVSDSNQPIKPKQPLPPKTTLIEQTPSPAHPYRTDGPSNQISKIKNITHPTNKSKINNQNKTTNFITNTNLTKPIETSTNLIKPIETTSKPQSQPQIQSKSPPINTSFNLNESQSSYLQIAKTAKNITFDPTKKTPQIKSYNTTTTMYPPAKRAKTINYSHCVSIYLSKHIDSDITEFITDAVKEKLTSWYIPNDKTHVLQLVCNNHEDYVSTLGILNSQSTRDSSPLKYVVTPMNFSPAEHTLKYHTSSYDEMMKYTTTLSKIFGKELMELKKLIPNLSLTALAIFHPSTQRKISKLRYKRWWKKSNCVFQSNHLEIINKPSPYRPGEHYYIANYKATNVAELEKITKFPTSITPPNGTKPTSKKLISTTKYLVEKFKKQQENEVTGATNNFQFNNDLSALEKNHKSLQVECTENSIKLESHSKQIQNITNTLTDHTKSIQTIFEKLNEIASKMENIELHLTKPYHQLIHESKDDVEDEDNESYHPKPNENSDDEMEYDEEEDIVEPRRGDKPLGNKNN</sequence>
<accession>A0A6A5BV89</accession>
<dbReference type="VEuPathDB" id="AmoebaDB:FDP41_004144"/>
<evidence type="ECO:0000256" key="1">
    <source>
        <dbReference type="SAM" id="MobiDB-lite"/>
    </source>
</evidence>
<dbReference type="VEuPathDB" id="AmoebaDB:NfTy_047550"/>
<feature type="compositionally biased region" description="Acidic residues" evidence="1">
    <location>
        <begin position="547"/>
        <end position="560"/>
    </location>
</feature>
<keyword evidence="3" id="KW-1185">Reference proteome</keyword>
<dbReference type="GeneID" id="68111362"/>
<feature type="region of interest" description="Disordered" evidence="1">
    <location>
        <begin position="58"/>
        <end position="114"/>
    </location>
</feature>
<name>A0A6A5BV89_NAEFO</name>
<feature type="compositionally biased region" description="Polar residues" evidence="1">
    <location>
        <begin position="91"/>
        <end position="114"/>
    </location>
</feature>
<evidence type="ECO:0000313" key="3">
    <source>
        <dbReference type="Proteomes" id="UP000444721"/>
    </source>
</evidence>
<evidence type="ECO:0000313" key="2">
    <source>
        <dbReference type="EMBL" id="KAF0976849.1"/>
    </source>
</evidence>
<protein>
    <submittedName>
        <fullName evidence="2">Uncharacterized protein</fullName>
    </submittedName>
</protein>
<reference evidence="2 3" key="1">
    <citation type="journal article" date="2019" name="Sci. Rep.">
        <title>Nanopore sequencing improves the draft genome of the human pathogenic amoeba Naegleria fowleri.</title>
        <authorList>
            <person name="Liechti N."/>
            <person name="Schurch N."/>
            <person name="Bruggmann R."/>
            <person name="Wittwer M."/>
        </authorList>
    </citation>
    <scope>NUCLEOTIDE SEQUENCE [LARGE SCALE GENOMIC DNA]</scope>
    <source>
        <strain evidence="2 3">ATCC 30894</strain>
    </source>
</reference>
<feature type="region of interest" description="Disordered" evidence="1">
    <location>
        <begin position="527"/>
        <end position="575"/>
    </location>
</feature>
<proteinExistence type="predicted"/>
<feature type="compositionally biased region" description="Basic and acidic residues" evidence="1">
    <location>
        <begin position="561"/>
        <end position="575"/>
    </location>
</feature>
<dbReference type="RefSeq" id="XP_044561562.1">
    <property type="nucleotide sequence ID" value="XM_044707527.1"/>
</dbReference>
<comment type="caution">
    <text evidence="2">The sequence shown here is derived from an EMBL/GenBank/DDBJ whole genome shotgun (WGS) entry which is preliminary data.</text>
</comment>